<keyword evidence="3" id="KW-1185">Reference proteome</keyword>
<dbReference type="RefSeq" id="WP_088919011.1">
    <property type="nucleotide sequence ID" value="NZ_CP018632.1"/>
</dbReference>
<dbReference type="InterPro" id="IPR012337">
    <property type="entry name" value="RNaseH-like_sf"/>
</dbReference>
<feature type="domain" description="Transposase IS4-like" evidence="1">
    <location>
        <begin position="35"/>
        <end position="201"/>
    </location>
</feature>
<evidence type="ECO:0000259" key="1">
    <source>
        <dbReference type="Pfam" id="PF01609"/>
    </source>
</evidence>
<name>A0A2Z2NRD2_9GAMM</name>
<dbReference type="InterPro" id="IPR002559">
    <property type="entry name" value="Transposase_11"/>
</dbReference>
<gene>
    <name evidence="2" type="ORF">IMCC3135_19070</name>
</gene>
<dbReference type="EMBL" id="CP018632">
    <property type="protein sequence ID" value="ASJ73893.1"/>
    <property type="molecule type" value="Genomic_DNA"/>
</dbReference>
<dbReference type="KEGG" id="gai:IMCC3135_19070"/>
<organism evidence="2 3">
    <name type="scientific">Granulosicoccus antarcticus IMCC3135</name>
    <dbReference type="NCBI Taxonomy" id="1192854"/>
    <lineage>
        <taxon>Bacteria</taxon>
        <taxon>Pseudomonadati</taxon>
        <taxon>Pseudomonadota</taxon>
        <taxon>Gammaproteobacteria</taxon>
        <taxon>Chromatiales</taxon>
        <taxon>Granulosicoccaceae</taxon>
        <taxon>Granulosicoccus</taxon>
    </lineage>
</organism>
<proteinExistence type="predicted"/>
<dbReference type="OrthoDB" id="5418787at2"/>
<dbReference type="Pfam" id="PF01609">
    <property type="entry name" value="DDE_Tnp_1"/>
    <property type="match status" value="1"/>
</dbReference>
<reference evidence="2 3" key="1">
    <citation type="submission" date="2016-12" db="EMBL/GenBank/DDBJ databases">
        <authorList>
            <person name="Song W.-J."/>
            <person name="Kurnit D.M."/>
        </authorList>
    </citation>
    <scope>NUCLEOTIDE SEQUENCE [LARGE SCALE GENOMIC DNA]</scope>
    <source>
        <strain evidence="2 3">IMCC3135</strain>
    </source>
</reference>
<sequence>MGHSTQAISTLARAADSLLAVPLDIQIHEGVIFSNRDKRTLLDKLVSQVSGLGLAEPSYLVADAYYASGKIIKGMLTQGHDLVTRARSDCVAYHLAPKTKGKARRGRPGLYGKKVKLTNLFRSALKIQTLISPVYDERNVRLRVRSIDLLWQPAGRLVRFVLVEHPVRGRLVLMCTDRSLEPVEIIRLYGLRFKIELGFKQAAHIVGSFGYHFWMADMRRIKRRGGNQYMHHESKQYREAIRRKLNAYHVFLFMGVVTQGLMHYLSACHTESVWLCFRSWLRTLRTGVAPSEMVVKLALRNELPEFLLVGAQTNPIAKFIGEHQTLGYSNNWKKAA</sequence>
<dbReference type="AlphaFoldDB" id="A0A2Z2NRD2"/>
<dbReference type="Proteomes" id="UP000250079">
    <property type="component" value="Chromosome"/>
</dbReference>
<protein>
    <recommendedName>
        <fullName evidence="1">Transposase IS4-like domain-containing protein</fullName>
    </recommendedName>
</protein>
<dbReference type="GO" id="GO:0003677">
    <property type="term" value="F:DNA binding"/>
    <property type="evidence" value="ECO:0007669"/>
    <property type="project" value="InterPro"/>
</dbReference>
<evidence type="ECO:0000313" key="2">
    <source>
        <dbReference type="EMBL" id="ASJ73893.1"/>
    </source>
</evidence>
<accession>A0A2Z2NRD2</accession>
<dbReference type="GO" id="GO:0004803">
    <property type="term" value="F:transposase activity"/>
    <property type="evidence" value="ECO:0007669"/>
    <property type="project" value="InterPro"/>
</dbReference>
<dbReference type="GO" id="GO:0006313">
    <property type="term" value="P:DNA transposition"/>
    <property type="evidence" value="ECO:0007669"/>
    <property type="project" value="InterPro"/>
</dbReference>
<dbReference type="SUPFAM" id="SSF53098">
    <property type="entry name" value="Ribonuclease H-like"/>
    <property type="match status" value="1"/>
</dbReference>
<evidence type="ECO:0000313" key="3">
    <source>
        <dbReference type="Proteomes" id="UP000250079"/>
    </source>
</evidence>